<organism evidence="2 3">
    <name type="scientific">Corynebacterium efficiens (strain DSM 44549 / YS-314 / AJ 12310 / JCM 11189 / NBRC 100395)</name>
    <dbReference type="NCBI Taxonomy" id="196164"/>
    <lineage>
        <taxon>Bacteria</taxon>
        <taxon>Bacillati</taxon>
        <taxon>Actinomycetota</taxon>
        <taxon>Actinomycetes</taxon>
        <taxon>Mycobacteriales</taxon>
        <taxon>Corynebacteriaceae</taxon>
        <taxon>Corynebacterium</taxon>
    </lineage>
</organism>
<dbReference type="Pfam" id="PF02592">
    <property type="entry name" value="Vut_1"/>
    <property type="match status" value="1"/>
</dbReference>
<dbReference type="PANTHER" id="PTHR34300">
    <property type="entry name" value="QUEUOSINE PRECURSOR TRANSPORTER-RELATED"/>
    <property type="match status" value="1"/>
</dbReference>
<keyword evidence="1" id="KW-0813">Transport</keyword>
<comment type="subcellular location">
    <subcellularLocation>
        <location evidence="1">Cell membrane</location>
        <topology evidence="1">Multi-pass membrane protein</topology>
    </subcellularLocation>
</comment>
<keyword evidence="1" id="KW-0812">Transmembrane</keyword>
<evidence type="ECO:0000313" key="3">
    <source>
        <dbReference type="Proteomes" id="UP000001409"/>
    </source>
</evidence>
<dbReference type="EMBL" id="BA000035">
    <property type="protein sequence ID" value="BAC17012.1"/>
    <property type="molecule type" value="Genomic_DNA"/>
</dbReference>
<dbReference type="KEGG" id="cef:CE0202"/>
<keyword evidence="1" id="KW-1133">Transmembrane helix</keyword>
<accession>C8NRA0</accession>
<feature type="transmembrane region" description="Helical" evidence="1">
    <location>
        <begin position="94"/>
        <end position="116"/>
    </location>
</feature>
<keyword evidence="1" id="KW-0472">Membrane</keyword>
<comment type="similarity">
    <text evidence="1">Belongs to the vitamin uptake transporter (VUT/ECF) (TC 2.A.88) family. Q precursor transporter subfamily.</text>
</comment>
<feature type="transmembrane region" description="Helical" evidence="1">
    <location>
        <begin position="211"/>
        <end position="233"/>
    </location>
</feature>
<name>Q8FU19_COREF</name>
<protein>
    <recommendedName>
        <fullName evidence="1">Probable queuosine precursor transporter</fullName>
        <shortName evidence="1">Q precursor transporter</shortName>
    </recommendedName>
</protein>
<feature type="transmembrane region" description="Helical" evidence="1">
    <location>
        <begin position="245"/>
        <end position="266"/>
    </location>
</feature>
<dbReference type="RefSeq" id="WP_006768487.1">
    <property type="nucleotide sequence ID" value="NC_004369.1"/>
</dbReference>
<dbReference type="OrthoDB" id="9805479at2"/>
<dbReference type="GO" id="GO:0005886">
    <property type="term" value="C:plasma membrane"/>
    <property type="evidence" value="ECO:0007669"/>
    <property type="project" value="UniProtKB-SubCell"/>
</dbReference>
<dbReference type="HOGENOM" id="CLU_075503_1_0_11"/>
<comment type="function">
    <text evidence="1">Involved in the import of queuosine (Q) precursors, required for Q precursor salvage.</text>
</comment>
<keyword evidence="1" id="KW-1003">Cell membrane</keyword>
<dbReference type="InterPro" id="IPR003744">
    <property type="entry name" value="YhhQ"/>
</dbReference>
<evidence type="ECO:0000313" key="2">
    <source>
        <dbReference type="EMBL" id="BAC17012.1"/>
    </source>
</evidence>
<keyword evidence="3" id="KW-1185">Reference proteome</keyword>
<accession>Q8FU19</accession>
<dbReference type="eggNOG" id="COG1738">
    <property type="taxonomic scope" value="Bacteria"/>
</dbReference>
<evidence type="ECO:0000256" key="1">
    <source>
        <dbReference type="HAMAP-Rule" id="MF_02088"/>
    </source>
</evidence>
<dbReference type="HAMAP" id="MF_02088">
    <property type="entry name" value="Q_prec_transport"/>
    <property type="match status" value="1"/>
</dbReference>
<sequence length="275" mass="29506">MDYTLTVTGRMGFGWNRCPSRISATVTPRFKVVDVKNDNDTHTPGQGVAVAAATPTSGKAQFIPVQASLYPVLVALFTAIFLISNITASKGVEIGPLITDGAFFLFPAAYIIGDVLAECYGLKATRRAIMTGFLVTIIAVVSFYIAIWLPAASFWDGQESFEATLGLIPQIVLASLAGYVVGQLLNAYVLVAIKKRTGEKGLWARLLGSTVVGEFGDTLLFCAIAAPVIGIATAGDFINYVMVGFLWKTLIEVVLLPVTYAVIAWVKRREGYGTH</sequence>
<proteinExistence type="inferred from homology"/>
<feature type="transmembrane region" description="Helical" evidence="1">
    <location>
        <begin position="171"/>
        <end position="191"/>
    </location>
</feature>
<feature type="transmembrane region" description="Helical" evidence="1">
    <location>
        <begin position="69"/>
        <end position="88"/>
    </location>
</feature>
<dbReference type="NCBIfam" id="TIGR00697">
    <property type="entry name" value="queuosine precursor transporter"/>
    <property type="match status" value="1"/>
</dbReference>
<dbReference type="Proteomes" id="UP000001409">
    <property type="component" value="Chromosome"/>
</dbReference>
<dbReference type="PANTHER" id="PTHR34300:SF2">
    <property type="entry name" value="QUEUOSINE PRECURSOR TRANSPORTER-RELATED"/>
    <property type="match status" value="1"/>
</dbReference>
<dbReference type="STRING" id="196164.gene:10740597"/>
<dbReference type="GO" id="GO:0022857">
    <property type="term" value="F:transmembrane transporter activity"/>
    <property type="evidence" value="ECO:0007669"/>
    <property type="project" value="UniProtKB-UniRule"/>
</dbReference>
<reference evidence="2 3" key="1">
    <citation type="journal article" date="2003" name="Genome Res.">
        <title>Comparative complete genome sequence analysis of the amino acid replacements responsible for the thermostability of Corynebacterium efficiens.</title>
        <authorList>
            <person name="Nishio Y."/>
            <person name="Nakamura Y."/>
            <person name="Kawarabayasi Y."/>
            <person name="Usuda Y."/>
            <person name="Kimura E."/>
            <person name="Sugimoto S."/>
            <person name="Matsui K."/>
            <person name="Yamagishi A."/>
            <person name="Kikuchi H."/>
            <person name="Ikeo K."/>
            <person name="Gojobori T."/>
        </authorList>
    </citation>
    <scope>NUCLEOTIDE SEQUENCE [LARGE SCALE GENOMIC DNA]</scope>
    <source>
        <strain evidence="3">DSM 44549 / YS-314 / AJ 12310 / JCM 11189 / NBRC 100395</strain>
    </source>
</reference>
<dbReference type="AlphaFoldDB" id="Q8FU19"/>
<feature type="transmembrane region" description="Helical" evidence="1">
    <location>
        <begin position="128"/>
        <end position="151"/>
    </location>
</feature>